<reference evidence="3" key="1">
    <citation type="journal article" date="2019" name="Sci. Rep.">
        <title>Draft genome of Tanacetum cinerariifolium, the natural source of mosquito coil.</title>
        <authorList>
            <person name="Yamashiro T."/>
            <person name="Shiraishi A."/>
            <person name="Satake H."/>
            <person name="Nakayama K."/>
        </authorList>
    </citation>
    <scope>NUCLEOTIDE SEQUENCE</scope>
</reference>
<accession>A0A6L2K987</accession>
<evidence type="ECO:0000256" key="1">
    <source>
        <dbReference type="PROSITE-ProRule" id="PRU00117"/>
    </source>
</evidence>
<comment type="caution">
    <text evidence="3">The sequence shown here is derived from an EMBL/GenBank/DDBJ whole genome shotgun (WGS) entry which is preliminary data.</text>
</comment>
<dbReference type="SUPFAM" id="SSF55144">
    <property type="entry name" value="LigT-like"/>
    <property type="match status" value="1"/>
</dbReference>
<keyword evidence="1" id="KW-0694">RNA-binding</keyword>
<dbReference type="GO" id="GO:0006355">
    <property type="term" value="P:regulation of DNA-templated transcription"/>
    <property type="evidence" value="ECO:0007669"/>
    <property type="project" value="TreeGrafter"/>
</dbReference>
<proteinExistence type="predicted"/>
<dbReference type="PANTHER" id="PTHR13360">
    <property type="entry name" value="ACTIVATING SIGNAL COINTEGRATOR 1 COMPLEX SUBUNIT 1"/>
    <property type="match status" value="1"/>
</dbReference>
<dbReference type="Gene3D" id="3.30.1370.10">
    <property type="entry name" value="K Homology domain, type 1"/>
    <property type="match status" value="1"/>
</dbReference>
<dbReference type="SUPFAM" id="SSF54791">
    <property type="entry name" value="Eukaryotic type KH-domain (KH-domain type I)"/>
    <property type="match status" value="2"/>
</dbReference>
<name>A0A6L2K987_TANCI</name>
<dbReference type="InterPro" id="IPR004087">
    <property type="entry name" value="KH_dom"/>
</dbReference>
<dbReference type="PROSITE" id="PS50084">
    <property type="entry name" value="KH_TYPE_1"/>
    <property type="match status" value="1"/>
</dbReference>
<dbReference type="InterPro" id="IPR004088">
    <property type="entry name" value="KH_dom_type_1"/>
</dbReference>
<dbReference type="GO" id="GO:0003723">
    <property type="term" value="F:RNA binding"/>
    <property type="evidence" value="ECO:0007669"/>
    <property type="project" value="UniProtKB-UniRule"/>
</dbReference>
<dbReference type="InterPro" id="IPR019510">
    <property type="entry name" value="AKAP7-like_phosphoesterase"/>
</dbReference>
<dbReference type="GO" id="GO:0006307">
    <property type="term" value="P:DNA alkylation repair"/>
    <property type="evidence" value="ECO:0007669"/>
    <property type="project" value="InterPro"/>
</dbReference>
<dbReference type="Gene3D" id="3.90.1140.10">
    <property type="entry name" value="Cyclic phosphodiesterase"/>
    <property type="match status" value="2"/>
</dbReference>
<dbReference type="AlphaFoldDB" id="A0A6L2K987"/>
<dbReference type="SMART" id="SM00322">
    <property type="entry name" value="KH"/>
    <property type="match status" value="2"/>
</dbReference>
<protein>
    <submittedName>
        <fullName evidence="3">Activating signal cointegrator 1 complex subunit 1</fullName>
    </submittedName>
</protein>
<feature type="domain" description="K Homology" evidence="2">
    <location>
        <begin position="580"/>
        <end position="648"/>
    </location>
</feature>
<feature type="domain" description="K Homology" evidence="2">
    <location>
        <begin position="105"/>
        <end position="173"/>
    </location>
</feature>
<dbReference type="GO" id="GO:0005634">
    <property type="term" value="C:nucleus"/>
    <property type="evidence" value="ECO:0007669"/>
    <property type="project" value="TreeGrafter"/>
</dbReference>
<evidence type="ECO:0000259" key="2">
    <source>
        <dbReference type="SMART" id="SM00322"/>
    </source>
</evidence>
<organism evidence="3">
    <name type="scientific">Tanacetum cinerariifolium</name>
    <name type="common">Dalmatian daisy</name>
    <name type="synonym">Chrysanthemum cinerariifolium</name>
    <dbReference type="NCBI Taxonomy" id="118510"/>
    <lineage>
        <taxon>Eukaryota</taxon>
        <taxon>Viridiplantae</taxon>
        <taxon>Streptophyta</taxon>
        <taxon>Embryophyta</taxon>
        <taxon>Tracheophyta</taxon>
        <taxon>Spermatophyta</taxon>
        <taxon>Magnoliopsida</taxon>
        <taxon>eudicotyledons</taxon>
        <taxon>Gunneridae</taxon>
        <taxon>Pentapetalae</taxon>
        <taxon>asterids</taxon>
        <taxon>campanulids</taxon>
        <taxon>Asterales</taxon>
        <taxon>Asteraceae</taxon>
        <taxon>Asteroideae</taxon>
        <taxon>Anthemideae</taxon>
        <taxon>Anthemidinae</taxon>
        <taxon>Tanacetum</taxon>
    </lineage>
</organism>
<dbReference type="Pfam" id="PF10469">
    <property type="entry name" value="AKAP7_NLS"/>
    <property type="match status" value="2"/>
</dbReference>
<dbReference type="PANTHER" id="PTHR13360:SF1">
    <property type="entry name" value="ACTIVATING SIGNAL COINTEGRATOR 1 COMPLEX SUBUNIT 1"/>
    <property type="match status" value="1"/>
</dbReference>
<dbReference type="InterPro" id="IPR036612">
    <property type="entry name" value="KH_dom_type_1_sf"/>
</dbReference>
<gene>
    <name evidence="3" type="ORF">Tci_017265</name>
</gene>
<dbReference type="Pfam" id="PF00013">
    <property type="entry name" value="KH_1"/>
    <property type="match status" value="2"/>
</dbReference>
<dbReference type="EMBL" id="BKCJ010001965">
    <property type="protein sequence ID" value="GEU45287.1"/>
    <property type="molecule type" value="Genomic_DNA"/>
</dbReference>
<evidence type="ECO:0000313" key="3">
    <source>
        <dbReference type="EMBL" id="GEU45287.1"/>
    </source>
</evidence>
<sequence>MLALFRVERALNVTTVHQISKTVTYFQKRYSCGGVNYNYKMLGGNSNKRSAEGIKQKSMASVWRPVSTQSCSAEGTELDEPNIGPATLSDKAEEKELEGSVSSMSKFSISLQVGTSLFRFIKGKGGSVQEQIEKEMGIRIIFPSSRNEETIVIEGASPDSIARASERIQLIIDEAVKSSALDYSHFISLPLAIHPQLVDKLVDFQNSVLGMNNTTPDEVSQVEVTIKAQENTENVKVDVSKIPLVSYPPKSSGSSSSRPTASTLSELGIEKSIFIKPKTFHLTVLMLKLWNKERVATAVRIFEGIKEEVMDALDGQPVSIKLKGLDCMKGSLAKARVLYAPVEVLGGEERLLHACKVISDAFIKGGLVLEKDAKQMLKLHATVMNARHRKRTKYTKKFDSFDARGVMEKYGSEDWGEYLIPEVHLSQRFLGVIVAIVGLLARNKSAHNWIMRLGVTLLQRVQLQWHYQDDPGHGSPISSERETPVVMKFQCDGLVTTGFSFYQGLERHRVSGIAELGGDLLLANSPTITARVYIELRLSLLAEKVNNPKHPPSVVEPNIRPTTLSHKEDMASKGSTSSMNKHSISLKGGASYFRFIKEKGGSMSEELEKEMGIRMIFPTSRNEDSIIIEGASPDSIARAAKRIQPIIDEAVKSSALDNTHFISLPLAIHPQLVDKLVNFQNSVSKSSTLSDNSMFIKPKTFHLTVLMLRLYNKERVDAAVKILKGIAGELKNALGGQPVSIKLKGLDIMRGSQDKAQVLYAPVEVVGGEDRLLHVCKAITDAFIKGGLVFEKDCQRALKLHATVMNAGHRRTFDARGILEKYGSDKWGEYHIPQVHLSQRFVFDANGYYHCCASIPLP</sequence>
<dbReference type="InterPro" id="IPR009210">
    <property type="entry name" value="ASCC1"/>
</dbReference>
<dbReference type="InterPro" id="IPR009097">
    <property type="entry name" value="Cyclic_Pdiesterase"/>
</dbReference>